<name>W7HIP2_9PEZI</name>
<gene>
    <name evidence="1" type="ORF">DRE_07336</name>
</gene>
<evidence type="ECO:0000313" key="1">
    <source>
        <dbReference type="EMBL" id="EWC43771.1"/>
    </source>
</evidence>
<dbReference type="Proteomes" id="UP000024837">
    <property type="component" value="Unassembled WGS sequence"/>
</dbReference>
<evidence type="ECO:0000313" key="2">
    <source>
        <dbReference type="Proteomes" id="UP000024837"/>
    </source>
</evidence>
<organism evidence="1 2">
    <name type="scientific">Drechslerella stenobrocha 248</name>
    <dbReference type="NCBI Taxonomy" id="1043628"/>
    <lineage>
        <taxon>Eukaryota</taxon>
        <taxon>Fungi</taxon>
        <taxon>Dikarya</taxon>
        <taxon>Ascomycota</taxon>
        <taxon>Pezizomycotina</taxon>
        <taxon>Orbiliomycetes</taxon>
        <taxon>Orbiliales</taxon>
        <taxon>Orbiliaceae</taxon>
        <taxon>Drechslerella</taxon>
    </lineage>
</organism>
<protein>
    <submittedName>
        <fullName evidence="1">Uncharacterized protein</fullName>
    </submittedName>
</protein>
<dbReference type="AlphaFoldDB" id="W7HIP2"/>
<proteinExistence type="predicted"/>
<sequence length="416" mass="46230">MQSHFSPLGRNSFVASKTHPSTRQTLLDFLLKLVPGSSSQPDYADPPSDRLRGMIYAAAYQRIQNHVGASDAVQTGETSETAEKVQKATDLTSYIYPLHSFDAQVDICVKIVSFKILCEKFDDIDGTEDLQRFMIDLMSSLSPKLGQLSCGKCPSHSICDTGEILRLWPLPTHLYTINTEFSETQSHPYFGPISTAATGVAIAQSIVDSIINLPVPHDQSPRCADRYSFIGSRAAGREDIFLRILALCVFPEYEFSEGSYGRAYFPFLSNLIEFTKSLTAITTICHTIRKGLLIDKYPESLKSYTGEAIGHYNDVKNACGEQERLWEFAEAYMKGHVCAMMAGSNGLGWLFDTSWRVVVSEQWEETVHLEAPAHNFGAPPKTKIPDSGSADGIEIETNECAVKSIVAEYDSWEFLR</sequence>
<dbReference type="OrthoDB" id="5412170at2759"/>
<dbReference type="HOGENOM" id="CLU_660616_0_0_1"/>
<keyword evidence="2" id="KW-1185">Reference proteome</keyword>
<reference evidence="1 2" key="1">
    <citation type="submission" date="2013-05" db="EMBL/GenBank/DDBJ databases">
        <title>Drechslerella stenobrocha genome reveals carnivorous origination and mechanical trapping mechanism of predatory fungi.</title>
        <authorList>
            <person name="Liu X."/>
            <person name="Zhang W."/>
            <person name="Liu K."/>
        </authorList>
    </citation>
    <scope>NUCLEOTIDE SEQUENCE [LARGE SCALE GENOMIC DNA]</scope>
    <source>
        <strain evidence="1 2">248</strain>
    </source>
</reference>
<dbReference type="EMBL" id="KI966452">
    <property type="protein sequence ID" value="EWC43771.1"/>
    <property type="molecule type" value="Genomic_DNA"/>
</dbReference>
<accession>W7HIP2</accession>